<sequence>NNNAKESQEENYIHDPRCGLNHPQPSEHKANWLTASPQTLPIPSPEKRFKGKGFTSLHQIFSNGSVPFPQK</sequence>
<protein>
    <submittedName>
        <fullName evidence="1">Uncharacterized protein</fullName>
    </submittedName>
</protein>
<reference evidence="1" key="1">
    <citation type="submission" date="2014-12" db="EMBL/GenBank/DDBJ databases">
        <title>Insight into the proteome of Arion vulgaris.</title>
        <authorList>
            <person name="Aradska J."/>
            <person name="Bulat T."/>
            <person name="Smidak R."/>
            <person name="Sarate P."/>
            <person name="Gangsoo J."/>
            <person name="Sialana F."/>
            <person name="Bilban M."/>
            <person name="Lubec G."/>
        </authorList>
    </citation>
    <scope>NUCLEOTIDE SEQUENCE</scope>
    <source>
        <tissue evidence="1">Skin</tissue>
    </source>
</reference>
<gene>
    <name evidence="1" type="primary">ORF216176</name>
</gene>
<dbReference type="EMBL" id="HACG01050692">
    <property type="protein sequence ID" value="CEK97557.1"/>
    <property type="molecule type" value="Transcribed_RNA"/>
</dbReference>
<proteinExistence type="predicted"/>
<name>A0A0B7BXB4_9EUPU</name>
<feature type="non-terminal residue" evidence="1">
    <location>
        <position position="1"/>
    </location>
</feature>
<dbReference type="AlphaFoldDB" id="A0A0B7BXB4"/>
<accession>A0A0B7BXB4</accession>
<organism evidence="1">
    <name type="scientific">Arion vulgaris</name>
    <dbReference type="NCBI Taxonomy" id="1028688"/>
    <lineage>
        <taxon>Eukaryota</taxon>
        <taxon>Metazoa</taxon>
        <taxon>Spiralia</taxon>
        <taxon>Lophotrochozoa</taxon>
        <taxon>Mollusca</taxon>
        <taxon>Gastropoda</taxon>
        <taxon>Heterobranchia</taxon>
        <taxon>Euthyneura</taxon>
        <taxon>Panpulmonata</taxon>
        <taxon>Eupulmonata</taxon>
        <taxon>Stylommatophora</taxon>
        <taxon>Helicina</taxon>
        <taxon>Arionoidea</taxon>
        <taxon>Arionidae</taxon>
        <taxon>Arion</taxon>
    </lineage>
</organism>
<evidence type="ECO:0000313" key="1">
    <source>
        <dbReference type="EMBL" id="CEK97557.1"/>
    </source>
</evidence>